<name>A0A1D3KZN3_9EURY</name>
<dbReference type="KEGG" id="mcub:MCBB_0158"/>
<dbReference type="AlphaFoldDB" id="A0A1D3KZN3"/>
<dbReference type="EMBL" id="LT607756">
    <property type="protein sequence ID" value="SCG84746.1"/>
    <property type="molecule type" value="Genomic_DNA"/>
</dbReference>
<keyword evidence="1" id="KW-0472">Membrane</keyword>
<evidence type="ECO:0000256" key="1">
    <source>
        <dbReference type="SAM" id="Phobius"/>
    </source>
</evidence>
<gene>
    <name evidence="2" type="ORF">MCBB_0158</name>
</gene>
<keyword evidence="1" id="KW-0812">Transmembrane</keyword>
<organism evidence="2 3">
    <name type="scientific">Methanobacterium congolense</name>
    <dbReference type="NCBI Taxonomy" id="118062"/>
    <lineage>
        <taxon>Archaea</taxon>
        <taxon>Methanobacteriati</taxon>
        <taxon>Methanobacteriota</taxon>
        <taxon>Methanomada group</taxon>
        <taxon>Methanobacteria</taxon>
        <taxon>Methanobacteriales</taxon>
        <taxon>Methanobacteriaceae</taxon>
        <taxon>Methanobacterium</taxon>
    </lineage>
</organism>
<keyword evidence="3" id="KW-1185">Reference proteome</keyword>
<dbReference type="Proteomes" id="UP000094707">
    <property type="component" value="Chromosome I"/>
</dbReference>
<protein>
    <submittedName>
        <fullName evidence="2">Uncharacterized protein</fullName>
    </submittedName>
</protein>
<keyword evidence="1" id="KW-1133">Transmembrane helix</keyword>
<dbReference type="OrthoDB" id="82270at2157"/>
<dbReference type="GeneID" id="30411022"/>
<reference evidence="2 3" key="1">
    <citation type="submission" date="2016-08" db="EMBL/GenBank/DDBJ databases">
        <authorList>
            <person name="Seilhamer J.J."/>
        </authorList>
    </citation>
    <scope>NUCLEOTIDE SEQUENCE [LARGE SCALE GENOMIC DNA]</scope>
    <source>
        <strain evidence="2">Buetzberg</strain>
    </source>
</reference>
<dbReference type="PATRIC" id="fig|129848.4.peg.165"/>
<evidence type="ECO:0000313" key="3">
    <source>
        <dbReference type="Proteomes" id="UP000094707"/>
    </source>
</evidence>
<dbReference type="RefSeq" id="WP_071905822.1">
    <property type="nucleotide sequence ID" value="NZ_LT607756.1"/>
</dbReference>
<proteinExistence type="predicted"/>
<sequence>MKRLFHGLKAYLSDWRNWLMHTLVGILIIVIALFAPVSVYLRLTFLVLVVGFNVWRMKYAPDLCSRVLKKFRASE</sequence>
<feature type="transmembrane region" description="Helical" evidence="1">
    <location>
        <begin position="20"/>
        <end position="50"/>
    </location>
</feature>
<evidence type="ECO:0000313" key="2">
    <source>
        <dbReference type="EMBL" id="SCG84746.1"/>
    </source>
</evidence>
<accession>A0A1D3KZN3</accession>